<keyword evidence="9" id="KW-0456">Lyase</keyword>
<proteinExistence type="inferred from homology"/>
<evidence type="ECO:0000313" key="12">
    <source>
        <dbReference type="EMBL" id="GCE98959.1"/>
    </source>
</evidence>
<feature type="domain" description="Tryptophan synthase beta chain-like PALP" evidence="11">
    <location>
        <begin position="7"/>
        <end position="318"/>
    </location>
</feature>
<dbReference type="Pfam" id="PF00291">
    <property type="entry name" value="PALP"/>
    <property type="match status" value="1"/>
</dbReference>
<accession>A0A4C2E835</accession>
<reference evidence="12 13" key="1">
    <citation type="submission" date="2019-01" db="EMBL/GenBank/DDBJ databases">
        <title>Draft Genome Sequencing of Zygosaccharomyces mellis Ca-7.</title>
        <authorList>
            <person name="Shiwa Y."/>
            <person name="Kanesaki Y."/>
            <person name="Ishige T."/>
            <person name="Mura K."/>
            <person name="Hori T."/>
            <person name="Tamura T."/>
        </authorList>
    </citation>
    <scope>NUCLEOTIDE SEQUENCE [LARGE SCALE GENOMIC DNA]</scope>
    <source>
        <strain evidence="12 13">Ca-7</strain>
    </source>
</reference>
<evidence type="ECO:0000256" key="5">
    <source>
        <dbReference type="ARBA" id="ARBA00012093"/>
    </source>
</evidence>
<evidence type="ECO:0000256" key="1">
    <source>
        <dbReference type="ARBA" id="ARBA00001933"/>
    </source>
</evidence>
<dbReference type="GO" id="GO:0003941">
    <property type="term" value="F:L-serine ammonia-lyase activity"/>
    <property type="evidence" value="ECO:0007669"/>
    <property type="project" value="UniProtKB-EC"/>
</dbReference>
<dbReference type="InterPro" id="IPR050147">
    <property type="entry name" value="Ser/Thr_Dehydratase"/>
</dbReference>
<evidence type="ECO:0000256" key="6">
    <source>
        <dbReference type="ARBA" id="ARBA00022432"/>
    </source>
</evidence>
<evidence type="ECO:0000256" key="9">
    <source>
        <dbReference type="ARBA" id="ARBA00023239"/>
    </source>
</evidence>
<sequence>MSGANWYYKTPLFKQNLRSKSSAEVPQIFIKYENLQPGGSFKSRGVGNLISVKSRNGLNKSHVLSSSGGNAGLAAAVASKQMNLPCTVVVPTSTKQRMVRKISDNGAKVVIRGSHWKEADDYLKENYMKKFQEDGTSNPIYVHPFEDPKIWEGHSTMIYEIMNILQEQNIPVDNVRGIVCSVGGGGLFNGIIRGLEDCGLAHKIPVIAVETHGCDVLNASLEAGRPVTLDKITSLATSLGSSYIPQSVFDNAARYGAKSIVLNDKSVIETCLKYADDFGQIVEPACGASIHVGYHPELLENCLGTFSKEDVIVIIACGGSAATFDDLTDASKRFSAA</sequence>
<dbReference type="Gene3D" id="3.40.50.1100">
    <property type="match status" value="2"/>
</dbReference>
<comment type="cofactor">
    <cofactor evidence="1">
        <name>pyridoxal 5'-phosphate</name>
        <dbReference type="ChEBI" id="CHEBI:597326"/>
    </cofactor>
</comment>
<dbReference type="GO" id="GO:0009097">
    <property type="term" value="P:isoleucine biosynthetic process"/>
    <property type="evidence" value="ECO:0007669"/>
    <property type="project" value="TreeGrafter"/>
</dbReference>
<keyword evidence="7" id="KW-0963">Cytoplasm</keyword>
<protein>
    <recommendedName>
        <fullName evidence="5">L-serine ammonia-lyase</fullName>
        <ecNumber evidence="5">4.3.1.17</ecNumber>
    </recommendedName>
</protein>
<dbReference type="PANTHER" id="PTHR48078">
    <property type="entry name" value="THREONINE DEHYDRATASE, MITOCHONDRIAL-RELATED"/>
    <property type="match status" value="1"/>
</dbReference>
<name>A0A4C2E835_9SACH</name>
<dbReference type="InterPro" id="IPR036052">
    <property type="entry name" value="TrpB-like_PALP_sf"/>
</dbReference>
<dbReference type="GO" id="GO:0006567">
    <property type="term" value="P:L-threonine catabolic process"/>
    <property type="evidence" value="ECO:0007669"/>
    <property type="project" value="TreeGrafter"/>
</dbReference>
<dbReference type="EC" id="4.3.1.17" evidence="5"/>
<comment type="similarity">
    <text evidence="4">Belongs to the serine/threonine dehydratase family.</text>
</comment>
<dbReference type="InterPro" id="IPR000634">
    <property type="entry name" value="Ser/Thr_deHydtase_PyrdxlP-BS"/>
</dbReference>
<evidence type="ECO:0000256" key="8">
    <source>
        <dbReference type="ARBA" id="ARBA00022898"/>
    </source>
</evidence>
<dbReference type="GO" id="GO:0006565">
    <property type="term" value="P:L-serine catabolic process"/>
    <property type="evidence" value="ECO:0007669"/>
    <property type="project" value="TreeGrafter"/>
</dbReference>
<dbReference type="GO" id="GO:0004794">
    <property type="term" value="F:threonine deaminase activity"/>
    <property type="evidence" value="ECO:0007669"/>
    <property type="project" value="TreeGrafter"/>
</dbReference>
<organism evidence="12 13">
    <name type="scientific">Zygosaccharomyces mellis</name>
    <dbReference type="NCBI Taxonomy" id="42258"/>
    <lineage>
        <taxon>Eukaryota</taxon>
        <taxon>Fungi</taxon>
        <taxon>Dikarya</taxon>
        <taxon>Ascomycota</taxon>
        <taxon>Saccharomycotina</taxon>
        <taxon>Saccharomycetes</taxon>
        <taxon>Saccharomycetales</taxon>
        <taxon>Saccharomycetaceae</taxon>
        <taxon>Zygosaccharomyces</taxon>
    </lineage>
</organism>
<dbReference type="OrthoDB" id="7773036at2759"/>
<keyword evidence="13" id="KW-1185">Reference proteome</keyword>
<comment type="subcellular location">
    <subcellularLocation>
        <location evidence="2">Cytoplasm</location>
    </subcellularLocation>
</comment>
<dbReference type="SUPFAM" id="SSF53686">
    <property type="entry name" value="Tryptophan synthase beta subunit-like PLP-dependent enzymes"/>
    <property type="match status" value="1"/>
</dbReference>
<dbReference type="PANTHER" id="PTHR48078:SF2">
    <property type="entry name" value="CATABOLIC L-SERINE_THREONINE DEHYDRATASE"/>
    <property type="match status" value="1"/>
</dbReference>
<evidence type="ECO:0000256" key="10">
    <source>
        <dbReference type="ARBA" id="ARBA00049406"/>
    </source>
</evidence>
<comment type="pathway">
    <text evidence="3">Carbohydrate biosynthesis; gluconeogenesis.</text>
</comment>
<keyword evidence="6" id="KW-0312">Gluconeogenesis</keyword>
<comment type="caution">
    <text evidence="12">The sequence shown here is derived from an EMBL/GenBank/DDBJ whole genome shotgun (WGS) entry which is preliminary data.</text>
</comment>
<dbReference type="GO" id="GO:0005737">
    <property type="term" value="C:cytoplasm"/>
    <property type="evidence" value="ECO:0007669"/>
    <property type="project" value="UniProtKB-SubCell"/>
</dbReference>
<comment type="catalytic activity">
    <reaction evidence="10">
        <text>L-serine = pyruvate + NH4(+)</text>
        <dbReference type="Rhea" id="RHEA:19169"/>
        <dbReference type="ChEBI" id="CHEBI:15361"/>
        <dbReference type="ChEBI" id="CHEBI:28938"/>
        <dbReference type="ChEBI" id="CHEBI:33384"/>
        <dbReference type="EC" id="4.3.1.17"/>
    </reaction>
</comment>
<evidence type="ECO:0000313" key="13">
    <source>
        <dbReference type="Proteomes" id="UP000301737"/>
    </source>
</evidence>
<evidence type="ECO:0000256" key="4">
    <source>
        <dbReference type="ARBA" id="ARBA00010869"/>
    </source>
</evidence>
<keyword evidence="8" id="KW-0663">Pyridoxal phosphate</keyword>
<dbReference type="Proteomes" id="UP000301737">
    <property type="component" value="Unassembled WGS sequence"/>
</dbReference>
<dbReference type="AlphaFoldDB" id="A0A4C2E835"/>
<dbReference type="FunFam" id="3.40.50.1100:FF:000040">
    <property type="entry name" value="L-serine dehydratase, putative"/>
    <property type="match status" value="1"/>
</dbReference>
<evidence type="ECO:0000256" key="2">
    <source>
        <dbReference type="ARBA" id="ARBA00004496"/>
    </source>
</evidence>
<dbReference type="CDD" id="cd06448">
    <property type="entry name" value="L-Ser-dehyd"/>
    <property type="match status" value="1"/>
</dbReference>
<dbReference type="GO" id="GO:0006094">
    <property type="term" value="P:gluconeogenesis"/>
    <property type="evidence" value="ECO:0007669"/>
    <property type="project" value="UniProtKB-KW"/>
</dbReference>
<dbReference type="PROSITE" id="PS00165">
    <property type="entry name" value="DEHYDRATASE_SER_THR"/>
    <property type="match status" value="1"/>
</dbReference>
<evidence type="ECO:0000259" key="11">
    <source>
        <dbReference type="Pfam" id="PF00291"/>
    </source>
</evidence>
<gene>
    <name evidence="12" type="ORF">ZYGM_003410</name>
</gene>
<evidence type="ECO:0000256" key="7">
    <source>
        <dbReference type="ARBA" id="ARBA00022490"/>
    </source>
</evidence>
<dbReference type="InterPro" id="IPR001926">
    <property type="entry name" value="TrpB-like_PALP"/>
</dbReference>
<dbReference type="GO" id="GO:0030170">
    <property type="term" value="F:pyridoxal phosphate binding"/>
    <property type="evidence" value="ECO:0007669"/>
    <property type="project" value="InterPro"/>
</dbReference>
<evidence type="ECO:0000256" key="3">
    <source>
        <dbReference type="ARBA" id="ARBA00004742"/>
    </source>
</evidence>
<dbReference type="EMBL" id="BIMX01000007">
    <property type="protein sequence ID" value="GCE98959.1"/>
    <property type="molecule type" value="Genomic_DNA"/>
</dbReference>